<dbReference type="PANTHER" id="PTHR21255">
    <property type="entry name" value="T-COMPLEX-ASSOCIATED-TESTIS-EXPRESSED 1/ DYNEIN LIGHT CHAIN"/>
    <property type="match status" value="1"/>
</dbReference>
<reference evidence="3" key="1">
    <citation type="journal article" date="2023" name="G3 (Bethesda)">
        <title>Whole genome assembly and annotation of the endangered Caribbean coral Acropora cervicornis.</title>
        <authorList>
            <person name="Selwyn J.D."/>
            <person name="Vollmer S.V."/>
        </authorList>
    </citation>
    <scope>NUCLEOTIDE SEQUENCE</scope>
    <source>
        <strain evidence="3">K2</strain>
    </source>
</reference>
<dbReference type="Pfam" id="PF03645">
    <property type="entry name" value="Tctex-1"/>
    <property type="match status" value="1"/>
</dbReference>
<dbReference type="GO" id="GO:0005737">
    <property type="term" value="C:cytoplasm"/>
    <property type="evidence" value="ECO:0007669"/>
    <property type="project" value="TreeGrafter"/>
</dbReference>
<dbReference type="CDD" id="cd21458">
    <property type="entry name" value="DLC-like_TCTEX1D1"/>
    <property type="match status" value="1"/>
</dbReference>
<comment type="caution">
    <text evidence="3">The sequence shown here is derived from an EMBL/GenBank/DDBJ whole genome shotgun (WGS) entry which is preliminary data.</text>
</comment>
<comment type="similarity">
    <text evidence="1">Belongs to the dynein light chain Tctex-type family.</text>
</comment>
<dbReference type="Proteomes" id="UP001249851">
    <property type="component" value="Unassembled WGS sequence"/>
</dbReference>
<dbReference type="Gene3D" id="3.30.1140.40">
    <property type="entry name" value="Tctex-1"/>
    <property type="match status" value="1"/>
</dbReference>
<protein>
    <submittedName>
        <fullName evidence="3">Dynein light chain Tctex-type 5-B</fullName>
    </submittedName>
</protein>
<reference evidence="3" key="2">
    <citation type="journal article" date="2023" name="Science">
        <title>Genomic signatures of disease resistance in endangered staghorn corals.</title>
        <authorList>
            <person name="Vollmer S.V."/>
            <person name="Selwyn J.D."/>
            <person name="Despard B.A."/>
            <person name="Roesel C.L."/>
        </authorList>
    </citation>
    <scope>NUCLEOTIDE SEQUENCE</scope>
    <source>
        <strain evidence="3">K2</strain>
    </source>
</reference>
<evidence type="ECO:0000256" key="1">
    <source>
        <dbReference type="ARBA" id="ARBA00005361"/>
    </source>
</evidence>
<sequence>MSLEAPMVEVVEMLKDTKTDKAAKNLKPVKAGRDFLATGTVNRTRPPSSVSMTHSMGTSHSRQEMRRAPEVAAENTYKMAPDRKFPEGDVRLILEEILTDRLAETKYDAEHCRQLSKSISDTVKNRVKELKIERYKIICLVHIGQMGNQGMRIGSRCLWDTNFDTYSSFVFKNGSLFAAATVYGVYFE</sequence>
<accession>A0AAD9VD61</accession>
<keyword evidence="4" id="KW-1185">Reference proteome</keyword>
<feature type="region of interest" description="Disordered" evidence="2">
    <location>
        <begin position="39"/>
        <end position="67"/>
    </location>
</feature>
<dbReference type="GO" id="GO:0005868">
    <property type="term" value="C:cytoplasmic dynein complex"/>
    <property type="evidence" value="ECO:0007669"/>
    <property type="project" value="TreeGrafter"/>
</dbReference>
<dbReference type="InterPro" id="IPR038586">
    <property type="entry name" value="Tctex-1-like_sf"/>
</dbReference>
<dbReference type="GO" id="GO:0045505">
    <property type="term" value="F:dynein intermediate chain binding"/>
    <property type="evidence" value="ECO:0007669"/>
    <property type="project" value="TreeGrafter"/>
</dbReference>
<evidence type="ECO:0000313" key="4">
    <source>
        <dbReference type="Proteomes" id="UP001249851"/>
    </source>
</evidence>
<feature type="compositionally biased region" description="Polar residues" evidence="2">
    <location>
        <begin position="39"/>
        <end position="60"/>
    </location>
</feature>
<name>A0AAD9VD61_ACRCE</name>
<evidence type="ECO:0000313" key="3">
    <source>
        <dbReference type="EMBL" id="KAK2569585.1"/>
    </source>
</evidence>
<dbReference type="EMBL" id="JARQWQ010000009">
    <property type="protein sequence ID" value="KAK2569585.1"/>
    <property type="molecule type" value="Genomic_DNA"/>
</dbReference>
<gene>
    <name evidence="3" type="ORF">P5673_005410</name>
</gene>
<organism evidence="3 4">
    <name type="scientific">Acropora cervicornis</name>
    <name type="common">Staghorn coral</name>
    <dbReference type="NCBI Taxonomy" id="6130"/>
    <lineage>
        <taxon>Eukaryota</taxon>
        <taxon>Metazoa</taxon>
        <taxon>Cnidaria</taxon>
        <taxon>Anthozoa</taxon>
        <taxon>Hexacorallia</taxon>
        <taxon>Scleractinia</taxon>
        <taxon>Astrocoeniina</taxon>
        <taxon>Acroporidae</taxon>
        <taxon>Acropora</taxon>
    </lineage>
</organism>
<evidence type="ECO:0000256" key="2">
    <source>
        <dbReference type="SAM" id="MobiDB-lite"/>
    </source>
</evidence>
<dbReference type="PANTHER" id="PTHR21255:SF65">
    <property type="entry name" value="TCTEX1 DOMAIN-CONTAINING PROTEIN 2"/>
    <property type="match status" value="1"/>
</dbReference>
<dbReference type="AlphaFoldDB" id="A0AAD9VD61"/>
<proteinExistence type="inferred from homology"/>
<dbReference type="InterPro" id="IPR005334">
    <property type="entry name" value="Tctex-1-like"/>
</dbReference>
<dbReference type="FunFam" id="3.30.1140.40:FF:000003">
    <property type="entry name" value="tctex1 domain-containing protein 2"/>
    <property type="match status" value="1"/>
</dbReference>
<dbReference type="GO" id="GO:0007018">
    <property type="term" value="P:microtubule-based movement"/>
    <property type="evidence" value="ECO:0007669"/>
    <property type="project" value="TreeGrafter"/>
</dbReference>